<dbReference type="GO" id="GO:0003677">
    <property type="term" value="F:DNA binding"/>
    <property type="evidence" value="ECO:0007669"/>
    <property type="project" value="UniProtKB-KW"/>
</dbReference>
<dbReference type="InterPro" id="IPR009057">
    <property type="entry name" value="Homeodomain-like_sf"/>
</dbReference>
<organism evidence="9 10">
    <name type="scientific">Taxus chinensis</name>
    <name type="common">Chinese yew</name>
    <name type="synonym">Taxus wallichiana var. chinensis</name>
    <dbReference type="NCBI Taxonomy" id="29808"/>
    <lineage>
        <taxon>Eukaryota</taxon>
        <taxon>Viridiplantae</taxon>
        <taxon>Streptophyta</taxon>
        <taxon>Embryophyta</taxon>
        <taxon>Tracheophyta</taxon>
        <taxon>Spermatophyta</taxon>
        <taxon>Pinopsida</taxon>
        <taxon>Pinidae</taxon>
        <taxon>Conifers II</taxon>
        <taxon>Cupressales</taxon>
        <taxon>Taxaceae</taxon>
        <taxon>Taxus</taxon>
    </lineage>
</organism>
<dbReference type="Proteomes" id="UP000824469">
    <property type="component" value="Unassembled WGS sequence"/>
</dbReference>
<feature type="non-terminal residue" evidence="9">
    <location>
        <position position="1"/>
    </location>
</feature>
<protein>
    <submittedName>
        <fullName evidence="9">Uncharacterized protein</fullName>
    </submittedName>
</protein>
<evidence type="ECO:0000259" key="7">
    <source>
        <dbReference type="PROSITE" id="PS50090"/>
    </source>
</evidence>
<evidence type="ECO:0000256" key="6">
    <source>
        <dbReference type="ARBA" id="ARBA00023242"/>
    </source>
</evidence>
<evidence type="ECO:0000313" key="10">
    <source>
        <dbReference type="Proteomes" id="UP000824469"/>
    </source>
</evidence>
<keyword evidence="2" id="KW-0677">Repeat</keyword>
<sequence>LQRCGKSCRMRWKNYLSPRLTRGAFSLFEEKLIIEAHSTLGNRWSMIAKLIPGRTDNEIKNFWNSSIQKKLIHMGIDPYKRSSNDSSGAMEISNIFPSSMKQFNTKNENQKCSKLLSAATVMEPEFKPVNSDIEGSDKSPHHFSNFDSSLSLNKINSERENSSTLDLLLESAIDLSRYTKAEIAVLSELVSDYQGGGEMTESLSSEEFGNEMGERLNWEELNSML</sequence>
<dbReference type="SUPFAM" id="SSF46689">
    <property type="entry name" value="Homeodomain-like"/>
    <property type="match status" value="1"/>
</dbReference>
<proteinExistence type="predicted"/>
<dbReference type="AlphaFoldDB" id="A0AA38GT76"/>
<keyword evidence="3" id="KW-0805">Transcription regulation</keyword>
<dbReference type="Pfam" id="PF00249">
    <property type="entry name" value="Myb_DNA-binding"/>
    <property type="match status" value="1"/>
</dbReference>
<accession>A0AA38GT76</accession>
<evidence type="ECO:0000256" key="4">
    <source>
        <dbReference type="ARBA" id="ARBA00023125"/>
    </source>
</evidence>
<evidence type="ECO:0000256" key="3">
    <source>
        <dbReference type="ARBA" id="ARBA00023015"/>
    </source>
</evidence>
<feature type="domain" description="HTH myb-type" evidence="8">
    <location>
        <begin position="17"/>
        <end position="71"/>
    </location>
</feature>
<evidence type="ECO:0000256" key="1">
    <source>
        <dbReference type="ARBA" id="ARBA00004123"/>
    </source>
</evidence>
<dbReference type="PANTHER" id="PTHR47997:SF76">
    <property type="entry name" value="OS07G0497500 PROTEIN"/>
    <property type="match status" value="1"/>
</dbReference>
<comment type="caution">
    <text evidence="9">The sequence shown here is derived from an EMBL/GenBank/DDBJ whole genome shotgun (WGS) entry which is preliminary data.</text>
</comment>
<comment type="subcellular location">
    <subcellularLocation>
        <location evidence="1">Nucleus</location>
    </subcellularLocation>
</comment>
<dbReference type="PROSITE" id="PS51294">
    <property type="entry name" value="HTH_MYB"/>
    <property type="match status" value="1"/>
</dbReference>
<dbReference type="InterPro" id="IPR001005">
    <property type="entry name" value="SANT/Myb"/>
</dbReference>
<evidence type="ECO:0000256" key="2">
    <source>
        <dbReference type="ARBA" id="ARBA00022737"/>
    </source>
</evidence>
<dbReference type="InterPro" id="IPR051953">
    <property type="entry name" value="Plant_SW-associated_TFs"/>
</dbReference>
<dbReference type="Gene3D" id="1.10.10.60">
    <property type="entry name" value="Homeodomain-like"/>
    <property type="match status" value="1"/>
</dbReference>
<feature type="domain" description="Myb-like" evidence="7">
    <location>
        <begin position="17"/>
        <end position="67"/>
    </location>
</feature>
<dbReference type="PROSITE" id="PS50090">
    <property type="entry name" value="MYB_LIKE"/>
    <property type="match status" value="1"/>
</dbReference>
<dbReference type="SMART" id="SM00717">
    <property type="entry name" value="SANT"/>
    <property type="match status" value="1"/>
</dbReference>
<dbReference type="CDD" id="cd00167">
    <property type="entry name" value="SANT"/>
    <property type="match status" value="1"/>
</dbReference>
<name>A0AA38GT76_TAXCH</name>
<evidence type="ECO:0000259" key="8">
    <source>
        <dbReference type="PROSITE" id="PS51294"/>
    </source>
</evidence>
<keyword evidence="10" id="KW-1185">Reference proteome</keyword>
<reference evidence="9 10" key="1">
    <citation type="journal article" date="2021" name="Nat. Plants">
        <title>The Taxus genome provides insights into paclitaxel biosynthesis.</title>
        <authorList>
            <person name="Xiong X."/>
            <person name="Gou J."/>
            <person name="Liao Q."/>
            <person name="Li Y."/>
            <person name="Zhou Q."/>
            <person name="Bi G."/>
            <person name="Li C."/>
            <person name="Du R."/>
            <person name="Wang X."/>
            <person name="Sun T."/>
            <person name="Guo L."/>
            <person name="Liang H."/>
            <person name="Lu P."/>
            <person name="Wu Y."/>
            <person name="Zhang Z."/>
            <person name="Ro D.K."/>
            <person name="Shang Y."/>
            <person name="Huang S."/>
            <person name="Yan J."/>
        </authorList>
    </citation>
    <scope>NUCLEOTIDE SEQUENCE [LARGE SCALE GENOMIC DNA]</scope>
    <source>
        <strain evidence="9">Ta-2019</strain>
    </source>
</reference>
<dbReference type="GO" id="GO:0005634">
    <property type="term" value="C:nucleus"/>
    <property type="evidence" value="ECO:0007669"/>
    <property type="project" value="UniProtKB-SubCell"/>
</dbReference>
<keyword evidence="6" id="KW-0539">Nucleus</keyword>
<evidence type="ECO:0000256" key="5">
    <source>
        <dbReference type="ARBA" id="ARBA00023163"/>
    </source>
</evidence>
<dbReference type="EMBL" id="JAHRHJ020000001">
    <property type="protein sequence ID" value="KAH9328103.1"/>
    <property type="molecule type" value="Genomic_DNA"/>
</dbReference>
<keyword evidence="4" id="KW-0238">DNA-binding</keyword>
<gene>
    <name evidence="9" type="ORF">KI387_000211</name>
</gene>
<dbReference type="InterPro" id="IPR017930">
    <property type="entry name" value="Myb_dom"/>
</dbReference>
<evidence type="ECO:0000313" key="9">
    <source>
        <dbReference type="EMBL" id="KAH9328103.1"/>
    </source>
</evidence>
<keyword evidence="5" id="KW-0804">Transcription</keyword>
<dbReference type="PANTHER" id="PTHR47997">
    <property type="entry name" value="MYB DOMAIN PROTEIN 55"/>
    <property type="match status" value="1"/>
</dbReference>